<dbReference type="EMBL" id="BGZK01000387">
    <property type="protein sequence ID" value="GBP40731.1"/>
    <property type="molecule type" value="Genomic_DNA"/>
</dbReference>
<dbReference type="Proteomes" id="UP000299102">
    <property type="component" value="Unassembled WGS sequence"/>
</dbReference>
<name>A0A4C1VPZ4_EUMVA</name>
<dbReference type="AlphaFoldDB" id="A0A4C1VPZ4"/>
<comment type="caution">
    <text evidence="1">The sequence shown here is derived from an EMBL/GenBank/DDBJ whole genome shotgun (WGS) entry which is preliminary data.</text>
</comment>
<evidence type="ECO:0000313" key="2">
    <source>
        <dbReference type="Proteomes" id="UP000299102"/>
    </source>
</evidence>
<evidence type="ECO:0000313" key="1">
    <source>
        <dbReference type="EMBL" id="GBP40731.1"/>
    </source>
</evidence>
<protein>
    <submittedName>
        <fullName evidence="1">Uncharacterized protein</fullName>
    </submittedName>
</protein>
<reference evidence="1 2" key="1">
    <citation type="journal article" date="2019" name="Commun. Biol.">
        <title>The bagworm genome reveals a unique fibroin gene that provides high tensile strength.</title>
        <authorList>
            <person name="Kono N."/>
            <person name="Nakamura H."/>
            <person name="Ohtoshi R."/>
            <person name="Tomita M."/>
            <person name="Numata K."/>
            <person name="Arakawa K."/>
        </authorList>
    </citation>
    <scope>NUCLEOTIDE SEQUENCE [LARGE SCALE GENOMIC DNA]</scope>
</reference>
<accession>A0A4C1VPZ4</accession>
<proteinExistence type="predicted"/>
<sequence length="77" mass="8661">MAQKIRPYLQRPPSRALAVAFGAFVAHLRPRREIPRSRVCTKHTNGAEFASAAGRTRAGPLKISQLQLSEQRLRRVL</sequence>
<organism evidence="1 2">
    <name type="scientific">Eumeta variegata</name>
    <name type="common">Bagworm moth</name>
    <name type="synonym">Eumeta japonica</name>
    <dbReference type="NCBI Taxonomy" id="151549"/>
    <lineage>
        <taxon>Eukaryota</taxon>
        <taxon>Metazoa</taxon>
        <taxon>Ecdysozoa</taxon>
        <taxon>Arthropoda</taxon>
        <taxon>Hexapoda</taxon>
        <taxon>Insecta</taxon>
        <taxon>Pterygota</taxon>
        <taxon>Neoptera</taxon>
        <taxon>Endopterygota</taxon>
        <taxon>Lepidoptera</taxon>
        <taxon>Glossata</taxon>
        <taxon>Ditrysia</taxon>
        <taxon>Tineoidea</taxon>
        <taxon>Psychidae</taxon>
        <taxon>Oiketicinae</taxon>
        <taxon>Eumeta</taxon>
    </lineage>
</organism>
<keyword evidence="2" id="KW-1185">Reference proteome</keyword>
<gene>
    <name evidence="1" type="ORF">EVAR_26394_1</name>
</gene>